<dbReference type="GO" id="GO:0000932">
    <property type="term" value="C:P-body"/>
    <property type="evidence" value="ECO:0007669"/>
    <property type="project" value="TreeGrafter"/>
</dbReference>
<dbReference type="GO" id="GO:0000288">
    <property type="term" value="P:nuclear-transcribed mRNA catabolic process, deadenylation-dependent decay"/>
    <property type="evidence" value="ECO:0007669"/>
    <property type="project" value="TreeGrafter"/>
</dbReference>
<dbReference type="AlphaFoldDB" id="A0A2U1NWI1"/>
<gene>
    <name evidence="3" type="ORF">CTI12_AA220000</name>
</gene>
<dbReference type="OrthoDB" id="1929077at2759"/>
<feature type="compositionally biased region" description="Polar residues" evidence="1">
    <location>
        <begin position="9"/>
        <end position="28"/>
    </location>
</feature>
<organism evidence="3 4">
    <name type="scientific">Artemisia annua</name>
    <name type="common">Sweet wormwood</name>
    <dbReference type="NCBI Taxonomy" id="35608"/>
    <lineage>
        <taxon>Eukaryota</taxon>
        <taxon>Viridiplantae</taxon>
        <taxon>Streptophyta</taxon>
        <taxon>Embryophyta</taxon>
        <taxon>Tracheophyta</taxon>
        <taxon>Spermatophyta</taxon>
        <taxon>Magnoliopsida</taxon>
        <taxon>eudicotyledons</taxon>
        <taxon>Gunneridae</taxon>
        <taxon>Pentapetalae</taxon>
        <taxon>asterids</taxon>
        <taxon>campanulids</taxon>
        <taxon>Asterales</taxon>
        <taxon>Asteraceae</taxon>
        <taxon>Asteroideae</taxon>
        <taxon>Anthemideae</taxon>
        <taxon>Artemisiinae</taxon>
        <taxon>Artemisia</taxon>
    </lineage>
</organism>
<proteinExistence type="predicted"/>
<dbReference type="GO" id="GO:0017148">
    <property type="term" value="P:negative regulation of translation"/>
    <property type="evidence" value="ECO:0007669"/>
    <property type="project" value="InterPro"/>
</dbReference>
<evidence type="ECO:0000313" key="3">
    <source>
        <dbReference type="EMBL" id="PWA77861.1"/>
    </source>
</evidence>
<name>A0A2U1NWI1_ARTAN</name>
<feature type="compositionally biased region" description="Low complexity" evidence="1">
    <location>
        <begin position="72"/>
        <end position="83"/>
    </location>
</feature>
<dbReference type="InterPro" id="IPR032191">
    <property type="entry name" value="CNOT1_CAF1_bind"/>
</dbReference>
<reference evidence="3 4" key="1">
    <citation type="journal article" date="2018" name="Mol. Plant">
        <title>The genome of Artemisia annua provides insight into the evolution of Asteraceae family and artemisinin biosynthesis.</title>
        <authorList>
            <person name="Shen Q."/>
            <person name="Zhang L."/>
            <person name="Liao Z."/>
            <person name="Wang S."/>
            <person name="Yan T."/>
            <person name="Shi P."/>
            <person name="Liu M."/>
            <person name="Fu X."/>
            <person name="Pan Q."/>
            <person name="Wang Y."/>
            <person name="Lv Z."/>
            <person name="Lu X."/>
            <person name="Zhang F."/>
            <person name="Jiang W."/>
            <person name="Ma Y."/>
            <person name="Chen M."/>
            <person name="Hao X."/>
            <person name="Li L."/>
            <person name="Tang Y."/>
            <person name="Lv G."/>
            <person name="Zhou Y."/>
            <person name="Sun X."/>
            <person name="Brodelius P.E."/>
            <person name="Rose J.K.C."/>
            <person name="Tang K."/>
        </authorList>
    </citation>
    <scope>NUCLEOTIDE SEQUENCE [LARGE SCALE GENOMIC DNA]</scope>
    <source>
        <strain evidence="4">cv. Huhao1</strain>
        <tissue evidence="3">Leaf</tissue>
    </source>
</reference>
<evidence type="ECO:0000256" key="1">
    <source>
        <dbReference type="SAM" id="MobiDB-lite"/>
    </source>
</evidence>
<dbReference type="Gene3D" id="1.25.40.180">
    <property type="match status" value="1"/>
</dbReference>
<comment type="caution">
    <text evidence="3">The sequence shown here is derived from an EMBL/GenBank/DDBJ whole genome shotgun (WGS) entry which is preliminary data.</text>
</comment>
<dbReference type="InterPro" id="IPR040398">
    <property type="entry name" value="Not1"/>
</dbReference>
<dbReference type="PANTHER" id="PTHR13162">
    <property type="entry name" value="CCR4-NOT TRANSCRIPTION COMPLEX"/>
    <property type="match status" value="1"/>
</dbReference>
<protein>
    <recommendedName>
        <fullName evidence="2">CCR4-NOT transcription complex subunit 1 CAF1-binding domain-containing protein</fullName>
    </recommendedName>
</protein>
<dbReference type="GO" id="GO:0060090">
    <property type="term" value="F:molecular adaptor activity"/>
    <property type="evidence" value="ECO:0007669"/>
    <property type="project" value="TreeGrafter"/>
</dbReference>
<accession>A0A2U1NWI1</accession>
<dbReference type="PANTHER" id="PTHR13162:SF8">
    <property type="entry name" value="CCR4-NOT TRANSCRIPTION COMPLEX SUBUNIT 1"/>
    <property type="match status" value="1"/>
</dbReference>
<feature type="region of interest" description="Disordered" evidence="1">
    <location>
        <begin position="1"/>
        <end position="87"/>
    </location>
</feature>
<evidence type="ECO:0000313" key="4">
    <source>
        <dbReference type="Proteomes" id="UP000245207"/>
    </source>
</evidence>
<dbReference type="Pfam" id="PF16415">
    <property type="entry name" value="CNOT1_CAF1_bind"/>
    <property type="match status" value="1"/>
</dbReference>
<dbReference type="STRING" id="35608.A0A2U1NWI1"/>
<dbReference type="Proteomes" id="UP000245207">
    <property type="component" value="Unassembled WGS sequence"/>
</dbReference>
<dbReference type="GO" id="GO:0030015">
    <property type="term" value="C:CCR4-NOT core complex"/>
    <property type="evidence" value="ECO:0007669"/>
    <property type="project" value="InterPro"/>
</dbReference>
<keyword evidence="4" id="KW-1185">Reference proteome</keyword>
<dbReference type="EMBL" id="PKPP01002066">
    <property type="protein sequence ID" value="PWA77861.1"/>
    <property type="molecule type" value="Genomic_DNA"/>
</dbReference>
<feature type="domain" description="CCR4-NOT transcription complex subunit 1 CAF1-binding" evidence="2">
    <location>
        <begin position="114"/>
        <end position="165"/>
    </location>
</feature>
<feature type="compositionally biased region" description="Polar residues" evidence="1">
    <location>
        <begin position="59"/>
        <end position="71"/>
    </location>
</feature>
<evidence type="ECO:0000259" key="2">
    <source>
        <dbReference type="Pfam" id="PF16415"/>
    </source>
</evidence>
<sequence length="231" mass="25225">MGVFAGQPKPTSLSTDLNIPVSSSSFTGSDGPHLDSQVLPPIDSQQNNKGHLDERHTDPNSSTSGQVSVATSSGSPQSMSSSSEKLRAANTANFGSAASIETLLAAAESNETSIETPPSDIQDKISLIINNLSAANTDTRAKECKEILDEQYYTWFAQYFVMKSTLYDNSKYISIITIELLNSRPTFSTTTFLDLPTPLFTKPLIKLLNSRPTFLTTTFLDRQSSHRFYNP</sequence>